<organism evidence="1 2">
    <name type="scientific">Dermatophagoides farinae</name>
    <name type="common">American house dust mite</name>
    <dbReference type="NCBI Taxonomy" id="6954"/>
    <lineage>
        <taxon>Eukaryota</taxon>
        <taxon>Metazoa</taxon>
        <taxon>Ecdysozoa</taxon>
        <taxon>Arthropoda</taxon>
        <taxon>Chelicerata</taxon>
        <taxon>Arachnida</taxon>
        <taxon>Acari</taxon>
        <taxon>Acariformes</taxon>
        <taxon>Sarcoptiformes</taxon>
        <taxon>Astigmata</taxon>
        <taxon>Psoroptidia</taxon>
        <taxon>Analgoidea</taxon>
        <taxon>Pyroglyphidae</taxon>
        <taxon>Dermatophagoidinae</taxon>
        <taxon>Dermatophagoides</taxon>
    </lineage>
</organism>
<reference evidence="1" key="1">
    <citation type="submission" date="2013-05" db="EMBL/GenBank/DDBJ databases">
        <authorList>
            <person name="Yim A.K.Y."/>
            <person name="Chan T.F."/>
            <person name="Ji K.M."/>
            <person name="Liu X.Y."/>
            <person name="Zhou J.W."/>
            <person name="Li R.Q."/>
            <person name="Yang K.Y."/>
            <person name="Li J."/>
            <person name="Li M."/>
            <person name="Law P.T.W."/>
            <person name="Wu Y.L."/>
            <person name="Cai Z.L."/>
            <person name="Qin H."/>
            <person name="Bao Y."/>
            <person name="Leung R.K.K."/>
            <person name="Ng P.K.S."/>
            <person name="Zou J."/>
            <person name="Zhong X.J."/>
            <person name="Ran P.X."/>
            <person name="Zhong N.S."/>
            <person name="Liu Z.G."/>
            <person name="Tsui S.K.W."/>
        </authorList>
    </citation>
    <scope>NUCLEOTIDE SEQUENCE</scope>
    <source>
        <strain evidence="1">Derf</strain>
        <tissue evidence="1">Whole organism</tissue>
    </source>
</reference>
<protein>
    <submittedName>
        <fullName evidence="1">Malate DEHYDROGENASE, NAD-dependent, variant 2</fullName>
    </submittedName>
</protein>
<proteinExistence type="predicted"/>
<gene>
    <name evidence="1" type="primary">MDH2</name>
    <name evidence="1" type="ORF">DERF_006900</name>
</gene>
<evidence type="ECO:0000313" key="1">
    <source>
        <dbReference type="EMBL" id="KAH9516139.1"/>
    </source>
</evidence>
<dbReference type="EMBL" id="ASGP02000003">
    <property type="protein sequence ID" value="KAH9516139.1"/>
    <property type="molecule type" value="Genomic_DNA"/>
</dbReference>
<comment type="caution">
    <text evidence="1">The sequence shown here is derived from an EMBL/GenBank/DDBJ whole genome shotgun (WGS) entry which is preliminary data.</text>
</comment>
<reference evidence="1" key="2">
    <citation type="journal article" date="2022" name="Res Sq">
        <title>Comparative Genomics Reveals Insights into the Divergent Evolution of Astigmatic Mites and Household Pest Adaptations.</title>
        <authorList>
            <person name="Xiong Q."/>
            <person name="Wan A.T.-Y."/>
            <person name="Liu X.-Y."/>
            <person name="Fung C.S.-H."/>
            <person name="Xiao X."/>
            <person name="Malainual N."/>
            <person name="Hou J."/>
            <person name="Wang L."/>
            <person name="Wang M."/>
            <person name="Yang K."/>
            <person name="Cui Y."/>
            <person name="Leung E."/>
            <person name="Nong W."/>
            <person name="Shin S.-K."/>
            <person name="Au S."/>
            <person name="Jeong K.Y."/>
            <person name="Chew F.T."/>
            <person name="Hui J."/>
            <person name="Leung T.F."/>
            <person name="Tungtrongchitr A."/>
            <person name="Zhong N."/>
            <person name="Liu Z."/>
            <person name="Tsui S."/>
        </authorList>
    </citation>
    <scope>NUCLEOTIDE SEQUENCE</scope>
    <source>
        <strain evidence="1">Derf</strain>
        <tissue evidence="1">Whole organism</tissue>
    </source>
</reference>
<sequence>MIYRDQIEYPTDSGQEVIKIIFEAPDMKDNRQILQKLLGLFCEHPKRSIEIVHSQQWGDGGNSDG</sequence>
<dbReference type="Proteomes" id="UP000790347">
    <property type="component" value="Unassembled WGS sequence"/>
</dbReference>
<evidence type="ECO:0000313" key="2">
    <source>
        <dbReference type="Proteomes" id="UP000790347"/>
    </source>
</evidence>
<keyword evidence="2" id="KW-1185">Reference proteome</keyword>
<name>A0A922HY90_DERFA</name>
<dbReference type="AlphaFoldDB" id="A0A922HY90"/>
<accession>A0A922HY90</accession>